<evidence type="ECO:0000256" key="1">
    <source>
        <dbReference type="SAM" id="MobiDB-lite"/>
    </source>
</evidence>
<comment type="caution">
    <text evidence="2">The sequence shown here is derived from an EMBL/GenBank/DDBJ whole genome shotgun (WGS) entry which is preliminary data.</text>
</comment>
<proteinExistence type="predicted"/>
<keyword evidence="3" id="KW-1185">Reference proteome</keyword>
<evidence type="ECO:0008006" key="4">
    <source>
        <dbReference type="Google" id="ProtNLM"/>
    </source>
</evidence>
<dbReference type="AlphaFoldDB" id="A0AAW9QZL6"/>
<accession>A0AAW9QZL6</accession>
<feature type="compositionally biased region" description="Basic and acidic residues" evidence="1">
    <location>
        <begin position="58"/>
        <end position="68"/>
    </location>
</feature>
<dbReference type="EMBL" id="JBAFSM010000034">
    <property type="protein sequence ID" value="MEG3438774.1"/>
    <property type="molecule type" value="Genomic_DNA"/>
</dbReference>
<feature type="region of interest" description="Disordered" evidence="1">
    <location>
        <begin position="45"/>
        <end position="68"/>
    </location>
</feature>
<gene>
    <name evidence="2" type="ORF">V0288_16730</name>
</gene>
<evidence type="ECO:0000313" key="3">
    <source>
        <dbReference type="Proteomes" id="UP001328733"/>
    </source>
</evidence>
<protein>
    <recommendedName>
        <fullName evidence="4">Type II toxin-antitoxin system Phd/YefM family antitoxin</fullName>
    </recommendedName>
</protein>
<organism evidence="2 3">
    <name type="scientific">Pannus brasiliensis CCIBt3594</name>
    <dbReference type="NCBI Taxonomy" id="1427578"/>
    <lineage>
        <taxon>Bacteria</taxon>
        <taxon>Bacillati</taxon>
        <taxon>Cyanobacteriota</taxon>
        <taxon>Cyanophyceae</taxon>
        <taxon>Oscillatoriophycideae</taxon>
        <taxon>Chroococcales</taxon>
        <taxon>Microcystaceae</taxon>
        <taxon>Pannus</taxon>
    </lineage>
</organism>
<reference evidence="2 3" key="1">
    <citation type="submission" date="2024-01" db="EMBL/GenBank/DDBJ databases">
        <title>Genomic insights into the taxonomy and metabolism of the cyanobacterium Pannus brasiliensis CCIBt3594.</title>
        <authorList>
            <person name="Machado M."/>
            <person name="Botero N.B."/>
            <person name="Andreote A.P.D."/>
            <person name="Feitosa A.M.T."/>
            <person name="Popin R."/>
            <person name="Sivonen K."/>
            <person name="Fiore M.F."/>
        </authorList>
    </citation>
    <scope>NUCLEOTIDE SEQUENCE [LARGE SCALE GENOMIC DNA]</scope>
    <source>
        <strain evidence="2 3">CCIBt3594</strain>
    </source>
</reference>
<evidence type="ECO:0000313" key="2">
    <source>
        <dbReference type="EMBL" id="MEG3438774.1"/>
    </source>
</evidence>
<sequence length="68" mass="7923">MINLHPEFIPEDGQPRFAVIPYEEFLQLQELLEDVEDLLDLRTAKQEESNQPSLSMSEVRKLLNVDNP</sequence>
<dbReference type="RefSeq" id="WP_332866255.1">
    <property type="nucleotide sequence ID" value="NZ_JBAFSM010000034.1"/>
</dbReference>
<name>A0AAW9QZL6_9CHRO</name>
<dbReference type="Proteomes" id="UP001328733">
    <property type="component" value="Unassembled WGS sequence"/>
</dbReference>